<dbReference type="Proteomes" id="UP000494252">
    <property type="component" value="Unassembled WGS sequence"/>
</dbReference>
<evidence type="ECO:0000313" key="2">
    <source>
        <dbReference type="EMBL" id="CAB3809878.1"/>
    </source>
</evidence>
<accession>A0A6J5H063</accession>
<dbReference type="InterPro" id="IPR000073">
    <property type="entry name" value="AB_hydrolase_1"/>
</dbReference>
<dbReference type="InterPro" id="IPR029058">
    <property type="entry name" value="AB_hydrolase_fold"/>
</dbReference>
<organism evidence="2 3">
    <name type="scientific">Paraburkholderia fynbosensis</name>
    <dbReference type="NCBI Taxonomy" id="1200993"/>
    <lineage>
        <taxon>Bacteria</taxon>
        <taxon>Pseudomonadati</taxon>
        <taxon>Pseudomonadota</taxon>
        <taxon>Betaproteobacteria</taxon>
        <taxon>Burkholderiales</taxon>
        <taxon>Burkholderiaceae</taxon>
        <taxon>Paraburkholderia</taxon>
    </lineage>
</organism>
<dbReference type="EMBL" id="CADIKI010000031">
    <property type="protein sequence ID" value="CAB3809878.1"/>
    <property type="molecule type" value="Genomic_DNA"/>
</dbReference>
<dbReference type="SUPFAM" id="SSF53474">
    <property type="entry name" value="alpha/beta-Hydrolases"/>
    <property type="match status" value="1"/>
</dbReference>
<keyword evidence="3" id="KW-1185">Reference proteome</keyword>
<reference evidence="2 3" key="1">
    <citation type="submission" date="2020-04" db="EMBL/GenBank/DDBJ databases">
        <authorList>
            <person name="De Canck E."/>
        </authorList>
    </citation>
    <scope>NUCLEOTIDE SEQUENCE [LARGE SCALE GENOMIC DNA]</scope>
    <source>
        <strain evidence="2 3">LMG 27177</strain>
    </source>
</reference>
<dbReference type="AlphaFoldDB" id="A0A6J5H063"/>
<name>A0A6J5H063_9BURK</name>
<protein>
    <recommendedName>
        <fullName evidence="1">AB hydrolase-1 domain-containing protein</fullName>
    </recommendedName>
</protein>
<dbReference type="Gene3D" id="3.40.50.1820">
    <property type="entry name" value="alpha/beta hydrolase"/>
    <property type="match status" value="1"/>
</dbReference>
<proteinExistence type="predicted"/>
<dbReference type="RefSeq" id="WP_425497544.1">
    <property type="nucleotide sequence ID" value="NZ_CADIKI010000031.1"/>
</dbReference>
<gene>
    <name evidence="2" type="ORF">LMG27177_06949</name>
</gene>
<evidence type="ECO:0000313" key="3">
    <source>
        <dbReference type="Proteomes" id="UP000494252"/>
    </source>
</evidence>
<dbReference type="Pfam" id="PF00561">
    <property type="entry name" value="Abhydrolase_1"/>
    <property type="match status" value="1"/>
</dbReference>
<sequence>MTTSLNWVHTGPSEKATVVFIHAIGLDLTYWDRQIDALRSNFRVVAFDLPGHGGFVAIAMLR</sequence>
<feature type="domain" description="AB hydrolase-1" evidence="1">
    <location>
        <begin position="17"/>
        <end position="53"/>
    </location>
</feature>
<evidence type="ECO:0000259" key="1">
    <source>
        <dbReference type="Pfam" id="PF00561"/>
    </source>
</evidence>